<sequence>MYITVSDFITEWKREAELTQKVLDSLTDESLRQQVYPEGRTLGRIAWHFVTNTPEYLTEFGLVLDQVQDSDEVPSANQIAETFRKISSEVATALEAQWTDDTLKQIQNAFGREESNATIFMGLIKHIAHHRGQVTVLMRQAGLNIPAVYGPSKEGWIQMGVENPPL</sequence>
<dbReference type="InterPro" id="IPR034660">
    <property type="entry name" value="DinB/YfiT-like"/>
</dbReference>
<organism evidence="4 5">
    <name type="scientific">Paenibacillus lautus</name>
    <name type="common">Bacillus lautus</name>
    <dbReference type="NCBI Taxonomy" id="1401"/>
    <lineage>
        <taxon>Bacteria</taxon>
        <taxon>Bacillati</taxon>
        <taxon>Bacillota</taxon>
        <taxon>Bacilli</taxon>
        <taxon>Bacillales</taxon>
        <taxon>Paenibacillaceae</taxon>
        <taxon>Paenibacillus</taxon>
    </lineage>
</organism>
<dbReference type="STRING" id="1401.BK123_16105"/>
<feature type="binding site" evidence="3">
    <location>
        <position position="48"/>
    </location>
    <ligand>
        <name>a divalent metal cation</name>
        <dbReference type="ChEBI" id="CHEBI:60240"/>
    </ligand>
</feature>
<feature type="binding site" evidence="3">
    <location>
        <position position="130"/>
    </location>
    <ligand>
        <name>a divalent metal cation</name>
        <dbReference type="ChEBI" id="CHEBI:60240"/>
    </ligand>
</feature>
<name>A0A1R1B0S3_PAELA</name>
<dbReference type="RefSeq" id="WP_076323405.1">
    <property type="nucleotide sequence ID" value="NZ_MRTF01000005.1"/>
</dbReference>
<comment type="similarity">
    <text evidence="1">Belongs to the DinB family.</text>
</comment>
<gene>
    <name evidence="4" type="ORF">BK123_16105</name>
</gene>
<evidence type="ECO:0008006" key="6">
    <source>
        <dbReference type="Google" id="ProtNLM"/>
    </source>
</evidence>
<keyword evidence="2 3" id="KW-0479">Metal-binding</keyword>
<dbReference type="InterPro" id="IPR007837">
    <property type="entry name" value="DinB"/>
</dbReference>
<evidence type="ECO:0000256" key="2">
    <source>
        <dbReference type="ARBA" id="ARBA00022723"/>
    </source>
</evidence>
<accession>A0A1R1B0S3</accession>
<dbReference type="SUPFAM" id="SSF109854">
    <property type="entry name" value="DinB/YfiT-like putative metalloenzymes"/>
    <property type="match status" value="1"/>
</dbReference>
<reference evidence="4 5" key="1">
    <citation type="submission" date="2016-11" db="EMBL/GenBank/DDBJ databases">
        <title>Paenibacillus species isolates.</title>
        <authorList>
            <person name="Beno S.M."/>
        </authorList>
    </citation>
    <scope>NUCLEOTIDE SEQUENCE [LARGE SCALE GENOMIC DNA]</scope>
    <source>
        <strain evidence="4 5">FSL F4-0100</strain>
    </source>
</reference>
<dbReference type="AlphaFoldDB" id="A0A1R1B0S3"/>
<dbReference type="GO" id="GO:0046872">
    <property type="term" value="F:metal ion binding"/>
    <property type="evidence" value="ECO:0007669"/>
    <property type="project" value="UniProtKB-KW"/>
</dbReference>
<evidence type="ECO:0000313" key="5">
    <source>
        <dbReference type="Proteomes" id="UP000187074"/>
    </source>
</evidence>
<dbReference type="Pfam" id="PF05163">
    <property type="entry name" value="DinB"/>
    <property type="match status" value="1"/>
</dbReference>
<evidence type="ECO:0000256" key="3">
    <source>
        <dbReference type="PIRSR" id="PIRSR607837-1"/>
    </source>
</evidence>
<dbReference type="EMBL" id="MRTF01000005">
    <property type="protein sequence ID" value="OME92146.1"/>
    <property type="molecule type" value="Genomic_DNA"/>
</dbReference>
<evidence type="ECO:0000313" key="4">
    <source>
        <dbReference type="EMBL" id="OME92146.1"/>
    </source>
</evidence>
<protein>
    <recommendedName>
        <fullName evidence="6">Damage-inducible protein DinB</fullName>
    </recommendedName>
</protein>
<comment type="caution">
    <text evidence="4">The sequence shown here is derived from an EMBL/GenBank/DDBJ whole genome shotgun (WGS) entry which is preliminary data.</text>
</comment>
<proteinExistence type="inferred from homology"/>
<dbReference type="OrthoDB" id="119432at2"/>
<dbReference type="Gene3D" id="1.20.120.450">
    <property type="entry name" value="dinb family like domain"/>
    <property type="match status" value="1"/>
</dbReference>
<dbReference type="Proteomes" id="UP000187074">
    <property type="component" value="Unassembled WGS sequence"/>
</dbReference>
<feature type="binding site" evidence="3">
    <location>
        <position position="126"/>
    </location>
    <ligand>
        <name>a divalent metal cation</name>
        <dbReference type="ChEBI" id="CHEBI:60240"/>
    </ligand>
</feature>
<evidence type="ECO:0000256" key="1">
    <source>
        <dbReference type="ARBA" id="ARBA00008635"/>
    </source>
</evidence>